<feature type="domain" description="BMERB" evidence="2">
    <location>
        <begin position="196"/>
        <end position="267"/>
    </location>
</feature>
<dbReference type="InterPro" id="IPR022735">
    <property type="entry name" value="bMERB_dom"/>
</dbReference>
<organism evidence="3 4">
    <name type="scientific">Liparis tanakae</name>
    <name type="common">Tanaka's snailfish</name>
    <dbReference type="NCBI Taxonomy" id="230148"/>
    <lineage>
        <taxon>Eukaryota</taxon>
        <taxon>Metazoa</taxon>
        <taxon>Chordata</taxon>
        <taxon>Craniata</taxon>
        <taxon>Vertebrata</taxon>
        <taxon>Euteleostomi</taxon>
        <taxon>Actinopterygii</taxon>
        <taxon>Neopterygii</taxon>
        <taxon>Teleostei</taxon>
        <taxon>Neoteleostei</taxon>
        <taxon>Acanthomorphata</taxon>
        <taxon>Eupercaria</taxon>
        <taxon>Perciformes</taxon>
        <taxon>Cottioidei</taxon>
        <taxon>Cottales</taxon>
        <taxon>Liparidae</taxon>
        <taxon>Liparis</taxon>
    </lineage>
</organism>
<name>A0A4Z2F3A0_9TELE</name>
<feature type="compositionally biased region" description="Polar residues" evidence="1">
    <location>
        <begin position="188"/>
        <end position="197"/>
    </location>
</feature>
<protein>
    <submittedName>
        <fullName evidence="3">MICAL-like protein 2</fullName>
    </submittedName>
</protein>
<dbReference type="OrthoDB" id="10017054at2759"/>
<keyword evidence="4" id="KW-1185">Reference proteome</keyword>
<feature type="region of interest" description="Disordered" evidence="1">
    <location>
        <begin position="106"/>
        <end position="139"/>
    </location>
</feature>
<dbReference type="AlphaFoldDB" id="A0A4Z2F3A0"/>
<dbReference type="PANTHER" id="PTHR23167:SF87">
    <property type="entry name" value="MICAL-LIKE PROTEIN 2"/>
    <property type="match status" value="1"/>
</dbReference>
<reference evidence="3 4" key="1">
    <citation type="submission" date="2019-03" db="EMBL/GenBank/DDBJ databases">
        <title>First draft genome of Liparis tanakae, snailfish: a comprehensive survey of snailfish specific genes.</title>
        <authorList>
            <person name="Kim W."/>
            <person name="Song I."/>
            <person name="Jeong J.-H."/>
            <person name="Kim D."/>
            <person name="Kim S."/>
            <person name="Ryu S."/>
            <person name="Song J.Y."/>
            <person name="Lee S.K."/>
        </authorList>
    </citation>
    <scope>NUCLEOTIDE SEQUENCE [LARGE SCALE GENOMIC DNA]</scope>
    <source>
        <tissue evidence="3">Muscle</tissue>
    </source>
</reference>
<feature type="region of interest" description="Disordered" evidence="1">
    <location>
        <begin position="185"/>
        <end position="207"/>
    </location>
</feature>
<feature type="region of interest" description="Disordered" evidence="1">
    <location>
        <begin position="271"/>
        <end position="297"/>
    </location>
</feature>
<accession>A0A4Z2F3A0</accession>
<dbReference type="EMBL" id="SRLO01001739">
    <property type="protein sequence ID" value="TNN35617.1"/>
    <property type="molecule type" value="Genomic_DNA"/>
</dbReference>
<feature type="compositionally biased region" description="Polar residues" evidence="1">
    <location>
        <begin position="108"/>
        <end position="121"/>
    </location>
</feature>
<dbReference type="PANTHER" id="PTHR23167">
    <property type="entry name" value="CALPONIN HOMOLOGY DOMAIN-CONTAINING PROTEIN DDB_G0272472-RELATED"/>
    <property type="match status" value="1"/>
</dbReference>
<evidence type="ECO:0000313" key="3">
    <source>
        <dbReference type="EMBL" id="TNN35617.1"/>
    </source>
</evidence>
<evidence type="ECO:0000256" key="1">
    <source>
        <dbReference type="SAM" id="MobiDB-lite"/>
    </source>
</evidence>
<gene>
    <name evidence="3" type="primary">Micall2_0</name>
    <name evidence="3" type="ORF">EYF80_054221</name>
</gene>
<evidence type="ECO:0000259" key="2">
    <source>
        <dbReference type="PROSITE" id="PS51848"/>
    </source>
</evidence>
<sequence length="297" mass="33578">MIESLVGSSSLAGSLPKSCGAYPYVGELTADQLLLVHPSVLFSPAFPPPIHLSVQPSPPTGSPYPLLLHMARPSGAGAARAQSFFAVSSWCRGRAPRGEHMLGAQRSLPLTSPPRQSQLTTARHGEDATYLPVPRSPPLNPRLTELERLQRCVSGLLPPRRAFLSLHPQQRESRIIRKIRLQMAPSRPTWTPRSGKTQDLEEEQPTVEQELRSLMEKPERLRTTRDRRREEQLMAKLVEIVNDRNAIIDGLDEDRLREDEEDEELDKMMMNFNIKKDKPKKKSPMSKLFTWGNKKED</sequence>
<dbReference type="PROSITE" id="PS51848">
    <property type="entry name" value="BMERB"/>
    <property type="match status" value="1"/>
</dbReference>
<dbReference type="InterPro" id="IPR050540">
    <property type="entry name" value="F-actin_Monoox_Mical"/>
</dbReference>
<evidence type="ECO:0000313" key="4">
    <source>
        <dbReference type="Proteomes" id="UP000314294"/>
    </source>
</evidence>
<proteinExistence type="predicted"/>
<comment type="caution">
    <text evidence="3">The sequence shown here is derived from an EMBL/GenBank/DDBJ whole genome shotgun (WGS) entry which is preliminary data.</text>
</comment>
<dbReference type="SMART" id="SM01203">
    <property type="entry name" value="DUF3585"/>
    <property type="match status" value="1"/>
</dbReference>
<dbReference type="Pfam" id="PF12130">
    <property type="entry name" value="bMERB_dom"/>
    <property type="match status" value="1"/>
</dbReference>
<dbReference type="Proteomes" id="UP000314294">
    <property type="component" value="Unassembled WGS sequence"/>
</dbReference>